<accession>A0A3R9NT15</accession>
<organism evidence="2 3">
    <name type="scientific">Edaphobacter aggregans</name>
    <dbReference type="NCBI Taxonomy" id="570835"/>
    <lineage>
        <taxon>Bacteria</taxon>
        <taxon>Pseudomonadati</taxon>
        <taxon>Acidobacteriota</taxon>
        <taxon>Terriglobia</taxon>
        <taxon>Terriglobales</taxon>
        <taxon>Acidobacteriaceae</taxon>
        <taxon>Edaphobacter</taxon>
    </lineage>
</organism>
<dbReference type="RefSeq" id="WP_185827049.1">
    <property type="nucleotide sequence ID" value="NZ_RSDW01000001.1"/>
</dbReference>
<gene>
    <name evidence="2" type="ORF">EDE15_1590</name>
</gene>
<feature type="transmembrane region" description="Helical" evidence="1">
    <location>
        <begin position="32"/>
        <end position="53"/>
    </location>
</feature>
<proteinExistence type="predicted"/>
<name>A0A3R9NT15_9BACT</name>
<evidence type="ECO:0000313" key="2">
    <source>
        <dbReference type="EMBL" id="RSL16081.1"/>
    </source>
</evidence>
<keyword evidence="3" id="KW-1185">Reference proteome</keyword>
<keyword evidence="1" id="KW-0812">Transmembrane</keyword>
<sequence length="57" mass="6465">MPEPNHGHHHDEDHIPPPDLPREKRILGFKPLHVVIGALFLVAILIIYLLLIARAGY</sequence>
<keyword evidence="1" id="KW-1133">Transmembrane helix</keyword>
<dbReference type="EMBL" id="RSDW01000001">
    <property type="protein sequence ID" value="RSL16081.1"/>
    <property type="molecule type" value="Genomic_DNA"/>
</dbReference>
<keyword evidence="1" id="KW-0472">Membrane</keyword>
<comment type="caution">
    <text evidence="2">The sequence shown here is derived from an EMBL/GenBank/DDBJ whole genome shotgun (WGS) entry which is preliminary data.</text>
</comment>
<evidence type="ECO:0000313" key="3">
    <source>
        <dbReference type="Proteomes" id="UP000269669"/>
    </source>
</evidence>
<protein>
    <submittedName>
        <fullName evidence="2">Uncharacterized protein</fullName>
    </submittedName>
</protein>
<reference evidence="2 3" key="1">
    <citation type="submission" date="2018-12" db="EMBL/GenBank/DDBJ databases">
        <title>Sequencing of bacterial isolates from soil warming experiment in Harvard Forest, Massachusetts, USA.</title>
        <authorList>
            <person name="Deangelis K."/>
        </authorList>
    </citation>
    <scope>NUCLEOTIDE SEQUENCE [LARGE SCALE GENOMIC DNA]</scope>
    <source>
        <strain evidence="2 3">EB153</strain>
    </source>
</reference>
<evidence type="ECO:0000256" key="1">
    <source>
        <dbReference type="SAM" id="Phobius"/>
    </source>
</evidence>
<dbReference type="AlphaFoldDB" id="A0A3R9NT15"/>
<dbReference type="Proteomes" id="UP000269669">
    <property type="component" value="Unassembled WGS sequence"/>
</dbReference>